<dbReference type="PANTHER" id="PTHR42760:SF133">
    <property type="entry name" value="3-OXOACYL-[ACYL-CARRIER-PROTEIN] REDUCTASE"/>
    <property type="match status" value="1"/>
</dbReference>
<dbReference type="PRINTS" id="PR00080">
    <property type="entry name" value="SDRFAMILY"/>
</dbReference>
<dbReference type="CDD" id="cd05233">
    <property type="entry name" value="SDR_c"/>
    <property type="match status" value="1"/>
</dbReference>
<dbReference type="InterPro" id="IPR002347">
    <property type="entry name" value="SDR_fam"/>
</dbReference>
<dbReference type="RefSeq" id="WP_132421044.1">
    <property type="nucleotide sequence ID" value="NZ_SMFZ01000001.1"/>
</dbReference>
<comment type="caution">
    <text evidence="3">The sequence shown here is derived from an EMBL/GenBank/DDBJ whole genome shotgun (WGS) entry which is preliminary data.</text>
</comment>
<keyword evidence="4" id="KW-1185">Reference proteome</keyword>
<dbReference type="InterPro" id="IPR020904">
    <property type="entry name" value="Sc_DH/Rdtase_CS"/>
</dbReference>
<dbReference type="NCBIfam" id="NF005559">
    <property type="entry name" value="PRK07231.1"/>
    <property type="match status" value="1"/>
</dbReference>
<evidence type="ECO:0000256" key="1">
    <source>
        <dbReference type="ARBA" id="ARBA00006484"/>
    </source>
</evidence>
<sequence>MPTFSGKTAIVSGAAGGIGGGAALRLAEGGADLALFDLDESAIEPTAEKCRAAGAEVLTARVDQTDSASVQQGIDRTVEHYGGVDILSANAGYCALSTLLDQPLEEWNKHLAVNLTGTMLLAQGVARNMVERKSGGAIVIVSSGAAVQHVDQASAYSVSKAGVKMLTEGLASELGPHRIRVNGIMPGLIETGMVSPIFDLSSTSKARLIAGTPVGHLGTPDDVGALVAFLASSDARYINGHSVMIDGGALLHDFQWFHQDYTQSHDENWTMI</sequence>
<dbReference type="PROSITE" id="PS00061">
    <property type="entry name" value="ADH_SHORT"/>
    <property type="match status" value="1"/>
</dbReference>
<dbReference type="Pfam" id="PF13561">
    <property type="entry name" value="adh_short_C2"/>
    <property type="match status" value="1"/>
</dbReference>
<evidence type="ECO:0000313" key="4">
    <source>
        <dbReference type="Proteomes" id="UP000295560"/>
    </source>
</evidence>
<dbReference type="OrthoDB" id="9804774at2"/>
<name>A0A4R1HPX1_PSEEN</name>
<reference evidence="3 4" key="1">
    <citation type="submission" date="2019-03" db="EMBL/GenBank/DDBJ databases">
        <title>Sequencing the genomes of 1000 actinobacteria strains.</title>
        <authorList>
            <person name="Klenk H.-P."/>
        </authorList>
    </citation>
    <scope>NUCLEOTIDE SEQUENCE [LARGE SCALE GENOMIC DNA]</scope>
    <source>
        <strain evidence="3 4">DSM 44969</strain>
    </source>
</reference>
<evidence type="ECO:0000313" key="3">
    <source>
        <dbReference type="EMBL" id="TCK24617.1"/>
    </source>
</evidence>
<dbReference type="GO" id="GO:0016616">
    <property type="term" value="F:oxidoreductase activity, acting on the CH-OH group of donors, NAD or NADP as acceptor"/>
    <property type="evidence" value="ECO:0007669"/>
    <property type="project" value="TreeGrafter"/>
</dbReference>
<protein>
    <submittedName>
        <fullName evidence="3">NAD(P)-dependent dehydrogenase (Short-subunit alcohol dehydrogenase family)</fullName>
    </submittedName>
</protein>
<dbReference type="FunFam" id="3.40.50.720:FF:000084">
    <property type="entry name" value="Short-chain dehydrogenase reductase"/>
    <property type="match status" value="1"/>
</dbReference>
<dbReference type="SUPFAM" id="SSF51735">
    <property type="entry name" value="NAD(P)-binding Rossmann-fold domains"/>
    <property type="match status" value="1"/>
</dbReference>
<dbReference type="Gene3D" id="3.40.50.720">
    <property type="entry name" value="NAD(P)-binding Rossmann-like Domain"/>
    <property type="match status" value="1"/>
</dbReference>
<dbReference type="AlphaFoldDB" id="A0A4R1HPX1"/>
<keyword evidence="2" id="KW-0560">Oxidoreductase</keyword>
<dbReference type="Proteomes" id="UP000295560">
    <property type="component" value="Unassembled WGS sequence"/>
</dbReference>
<gene>
    <name evidence="3" type="ORF">EV378_0391</name>
</gene>
<comment type="similarity">
    <text evidence="1">Belongs to the short-chain dehydrogenases/reductases (SDR) family.</text>
</comment>
<dbReference type="PRINTS" id="PR00081">
    <property type="entry name" value="GDHRDH"/>
</dbReference>
<proteinExistence type="inferred from homology"/>
<evidence type="ECO:0000256" key="2">
    <source>
        <dbReference type="ARBA" id="ARBA00023002"/>
    </source>
</evidence>
<accession>A0A4R1HPX1</accession>
<dbReference type="PANTHER" id="PTHR42760">
    <property type="entry name" value="SHORT-CHAIN DEHYDROGENASES/REDUCTASES FAMILY MEMBER"/>
    <property type="match status" value="1"/>
</dbReference>
<dbReference type="InterPro" id="IPR036291">
    <property type="entry name" value="NAD(P)-bd_dom_sf"/>
</dbReference>
<dbReference type="EMBL" id="SMFZ01000001">
    <property type="protein sequence ID" value="TCK24617.1"/>
    <property type="molecule type" value="Genomic_DNA"/>
</dbReference>
<organism evidence="3 4">
    <name type="scientific">Pseudonocardia endophytica</name>
    <dbReference type="NCBI Taxonomy" id="401976"/>
    <lineage>
        <taxon>Bacteria</taxon>
        <taxon>Bacillati</taxon>
        <taxon>Actinomycetota</taxon>
        <taxon>Actinomycetes</taxon>
        <taxon>Pseudonocardiales</taxon>
        <taxon>Pseudonocardiaceae</taxon>
        <taxon>Pseudonocardia</taxon>
    </lineage>
</organism>